<dbReference type="GO" id="GO:0005960">
    <property type="term" value="C:glycine cleavage complex"/>
    <property type="evidence" value="ECO:0007669"/>
    <property type="project" value="InterPro"/>
</dbReference>
<gene>
    <name evidence="3 6" type="primary">gcvH</name>
    <name evidence="6" type="ORF">E7746_04460</name>
</gene>
<dbReference type="InterPro" id="IPR003016">
    <property type="entry name" value="2-oxoA_DH_lipoyl-BS"/>
</dbReference>
<dbReference type="RefSeq" id="WP_123395856.1">
    <property type="nucleotide sequence ID" value="NZ_CANQMU010000004.1"/>
</dbReference>
<comment type="subunit">
    <text evidence="3">The glycine cleavage system is composed of four proteins: P, T, L and H.</text>
</comment>
<dbReference type="HAMAP" id="MF_00272">
    <property type="entry name" value="GcvH"/>
    <property type="match status" value="1"/>
</dbReference>
<comment type="similarity">
    <text evidence="1 3">Belongs to the GcvH family.</text>
</comment>
<dbReference type="SUPFAM" id="SSF51230">
    <property type="entry name" value="Single hybrid motif"/>
    <property type="match status" value="1"/>
</dbReference>
<dbReference type="InterPro" id="IPR000089">
    <property type="entry name" value="Biotin_lipoyl"/>
</dbReference>
<evidence type="ECO:0000313" key="7">
    <source>
        <dbReference type="Proteomes" id="UP000297031"/>
    </source>
</evidence>
<organism evidence="6 7">
    <name type="scientific">Muribaculum gordoncarteri</name>
    <dbReference type="NCBI Taxonomy" id="2530390"/>
    <lineage>
        <taxon>Bacteria</taxon>
        <taxon>Pseudomonadati</taxon>
        <taxon>Bacteroidota</taxon>
        <taxon>Bacteroidia</taxon>
        <taxon>Bacteroidales</taxon>
        <taxon>Muribaculaceae</taxon>
        <taxon>Muribaculum</taxon>
    </lineage>
</organism>
<comment type="function">
    <text evidence="3">The glycine cleavage system catalyzes the degradation of glycine. The H protein shuttles the methylamine group of glycine from the P protein to the T protein.</text>
</comment>
<feature type="modified residue" description="N6-lipoyllysine" evidence="3 4">
    <location>
        <position position="60"/>
    </location>
</feature>
<dbReference type="NCBIfam" id="NF002270">
    <property type="entry name" value="PRK01202.1"/>
    <property type="match status" value="1"/>
</dbReference>
<keyword evidence="7" id="KW-1185">Reference proteome</keyword>
<dbReference type="GO" id="GO:0005737">
    <property type="term" value="C:cytoplasm"/>
    <property type="evidence" value="ECO:0007669"/>
    <property type="project" value="TreeGrafter"/>
</dbReference>
<dbReference type="GO" id="GO:0019464">
    <property type="term" value="P:glycine decarboxylation via glycine cleavage system"/>
    <property type="evidence" value="ECO:0007669"/>
    <property type="project" value="UniProtKB-UniRule"/>
</dbReference>
<dbReference type="AlphaFoldDB" id="A0A4P7VPQ4"/>
<dbReference type="CDD" id="cd06848">
    <property type="entry name" value="GCS_H"/>
    <property type="match status" value="1"/>
</dbReference>
<dbReference type="PROSITE" id="PS00189">
    <property type="entry name" value="LIPOYL"/>
    <property type="match status" value="1"/>
</dbReference>
<proteinExistence type="inferred from homology"/>
<dbReference type="NCBIfam" id="TIGR00527">
    <property type="entry name" value="gcvH"/>
    <property type="match status" value="1"/>
</dbReference>
<dbReference type="GO" id="GO:0009249">
    <property type="term" value="P:protein lipoylation"/>
    <property type="evidence" value="ECO:0007669"/>
    <property type="project" value="TreeGrafter"/>
</dbReference>
<dbReference type="PANTHER" id="PTHR11715">
    <property type="entry name" value="GLYCINE CLEAVAGE SYSTEM H PROTEIN"/>
    <property type="match status" value="1"/>
</dbReference>
<comment type="cofactor">
    <cofactor evidence="3">
        <name>(R)-lipoate</name>
        <dbReference type="ChEBI" id="CHEBI:83088"/>
    </cofactor>
    <text evidence="3">Binds 1 lipoyl cofactor covalently.</text>
</comment>
<reference evidence="6 7" key="1">
    <citation type="submission" date="2019-02" db="EMBL/GenBank/DDBJ databases">
        <title>Isolation and identification of novel species under the genus Muribaculum.</title>
        <authorList>
            <person name="Miyake S."/>
            <person name="Ding Y."/>
            <person name="Low A."/>
            <person name="Soh M."/>
            <person name="Seedorf H."/>
        </authorList>
    </citation>
    <scope>NUCLEOTIDE SEQUENCE [LARGE SCALE GENOMIC DNA]</scope>
    <source>
        <strain evidence="6 7">TLL-A4</strain>
    </source>
</reference>
<dbReference type="PANTHER" id="PTHR11715:SF3">
    <property type="entry name" value="GLYCINE CLEAVAGE SYSTEM H PROTEIN-RELATED"/>
    <property type="match status" value="1"/>
</dbReference>
<dbReference type="InterPro" id="IPR002930">
    <property type="entry name" value="GCV_H"/>
</dbReference>
<sequence>MSKIYYSPSHEYIKVDGNIGVIGITDYAQHQLGNVVYVDLPEEDDEVTAGEDFGAIESVKAASDLISPVSGKVIEVNFALVDEPGLINKDAMDTWIIKVELSDPSELDSLLDEEDYKALCH</sequence>
<evidence type="ECO:0000313" key="6">
    <source>
        <dbReference type="EMBL" id="QCD35189.1"/>
    </source>
</evidence>
<dbReference type="InterPro" id="IPR011053">
    <property type="entry name" value="Single_hybrid_motif"/>
</dbReference>
<evidence type="ECO:0000256" key="4">
    <source>
        <dbReference type="PIRSR" id="PIRSR617453-50"/>
    </source>
</evidence>
<keyword evidence="2 3" id="KW-0450">Lipoyl</keyword>
<dbReference type="Proteomes" id="UP000297031">
    <property type="component" value="Chromosome"/>
</dbReference>
<evidence type="ECO:0000259" key="5">
    <source>
        <dbReference type="PROSITE" id="PS50968"/>
    </source>
</evidence>
<feature type="domain" description="Lipoyl-binding" evidence="5">
    <location>
        <begin position="19"/>
        <end position="100"/>
    </location>
</feature>
<dbReference type="PROSITE" id="PS50968">
    <property type="entry name" value="BIOTINYL_LIPOYL"/>
    <property type="match status" value="1"/>
</dbReference>
<accession>A0A4P7VPQ4</accession>
<dbReference type="KEGG" id="mgod:E7746_04460"/>
<protein>
    <recommendedName>
        <fullName evidence="3">Glycine cleavage system H protein</fullName>
    </recommendedName>
</protein>
<dbReference type="OrthoDB" id="9796712at2"/>
<dbReference type="InterPro" id="IPR017453">
    <property type="entry name" value="GCV_H_sub"/>
</dbReference>
<evidence type="ECO:0000256" key="1">
    <source>
        <dbReference type="ARBA" id="ARBA00009249"/>
    </source>
</evidence>
<dbReference type="InterPro" id="IPR033753">
    <property type="entry name" value="GCV_H/Fam206"/>
</dbReference>
<dbReference type="EMBL" id="CP039393">
    <property type="protein sequence ID" value="QCD35189.1"/>
    <property type="molecule type" value="Genomic_DNA"/>
</dbReference>
<name>A0A4P7VPQ4_9BACT</name>
<evidence type="ECO:0000256" key="3">
    <source>
        <dbReference type="HAMAP-Rule" id="MF_00272"/>
    </source>
</evidence>
<dbReference type="Pfam" id="PF01597">
    <property type="entry name" value="GCV_H"/>
    <property type="match status" value="1"/>
</dbReference>
<dbReference type="Gene3D" id="2.40.50.100">
    <property type="match status" value="1"/>
</dbReference>
<evidence type="ECO:0000256" key="2">
    <source>
        <dbReference type="ARBA" id="ARBA00022823"/>
    </source>
</evidence>